<dbReference type="Proteomes" id="UP000255165">
    <property type="component" value="Unassembled WGS sequence"/>
</dbReference>
<evidence type="ECO:0000313" key="3">
    <source>
        <dbReference type="EMBL" id="RDK08374.1"/>
    </source>
</evidence>
<dbReference type="RefSeq" id="WP_115213397.1">
    <property type="nucleotide sequence ID" value="NZ_QKWJ01000027.1"/>
</dbReference>
<dbReference type="SUPFAM" id="SSF53474">
    <property type="entry name" value="alpha/beta-Hydrolases"/>
    <property type="match status" value="1"/>
</dbReference>
<protein>
    <submittedName>
        <fullName evidence="3">3-oxoadipate enol-lactonase</fullName>
    </submittedName>
</protein>
<dbReference type="EMBL" id="QKWJ01000027">
    <property type="protein sequence ID" value="RDK08374.1"/>
    <property type="molecule type" value="Genomic_DNA"/>
</dbReference>
<name>A0A370NS19_9BURK</name>
<comment type="similarity">
    <text evidence="1">Belongs to the AB hydrolase superfamily.</text>
</comment>
<dbReference type="Gene3D" id="3.40.50.1820">
    <property type="entry name" value="alpha/beta hydrolase"/>
    <property type="match status" value="1"/>
</dbReference>
<dbReference type="AlphaFoldDB" id="A0A370NS19"/>
<dbReference type="InterPro" id="IPR029058">
    <property type="entry name" value="AB_hydrolase_fold"/>
</dbReference>
<keyword evidence="4" id="KW-1185">Reference proteome</keyword>
<evidence type="ECO:0000259" key="2">
    <source>
        <dbReference type="Pfam" id="PF00561"/>
    </source>
</evidence>
<gene>
    <name evidence="3" type="ORF">DN412_21305</name>
</gene>
<evidence type="ECO:0000313" key="4">
    <source>
        <dbReference type="Proteomes" id="UP000255165"/>
    </source>
</evidence>
<dbReference type="InterPro" id="IPR000073">
    <property type="entry name" value="AB_hydrolase_1"/>
</dbReference>
<sequence>MCRVIGPASRTTLVLGNSLGTDSRLWSEQAGKWAQDHQVIAFEYPGHGSPDWEGEDSMESYAARVASVLDALGVEDYLYCGLSMGGAIGMELALMHRGRLKKLVLSNTAADFGPADFWDMRATIARTDGIAALTDATLGRWFTREFAVRRSDVVDLARSMLAEVDPKGYAACCKAIGSFDFGDKLSGITQPTLVIAGTQDLATTVEQAGALCESIPRSYYRELDTAHIANLEGGDGFTLVVQKFLREP</sequence>
<comment type="caution">
    <text evidence="3">The sequence shown here is derived from an EMBL/GenBank/DDBJ whole genome shotgun (WGS) entry which is preliminary data.</text>
</comment>
<proteinExistence type="inferred from homology"/>
<dbReference type="Pfam" id="PF00561">
    <property type="entry name" value="Abhydrolase_1"/>
    <property type="match status" value="1"/>
</dbReference>
<dbReference type="PANTHER" id="PTHR43039">
    <property type="entry name" value="ESTERASE-RELATED"/>
    <property type="match status" value="1"/>
</dbReference>
<evidence type="ECO:0000256" key="1">
    <source>
        <dbReference type="ARBA" id="ARBA00008645"/>
    </source>
</evidence>
<organism evidence="3 4">
    <name type="scientific">Cupriavidus lacunae</name>
    <dbReference type="NCBI Taxonomy" id="2666307"/>
    <lineage>
        <taxon>Bacteria</taxon>
        <taxon>Pseudomonadati</taxon>
        <taxon>Pseudomonadota</taxon>
        <taxon>Betaproteobacteria</taxon>
        <taxon>Burkholderiales</taxon>
        <taxon>Burkholderiaceae</taxon>
        <taxon>Cupriavidus</taxon>
    </lineage>
</organism>
<dbReference type="PRINTS" id="PR00111">
    <property type="entry name" value="ABHYDROLASE"/>
</dbReference>
<feature type="domain" description="AB hydrolase-1" evidence="2">
    <location>
        <begin position="13"/>
        <end position="233"/>
    </location>
</feature>
<reference evidence="4" key="1">
    <citation type="submission" date="2018-06" db="EMBL/GenBank/DDBJ databases">
        <authorList>
            <person name="Feng T."/>
            <person name="Jeon C.O."/>
        </authorList>
    </citation>
    <scope>NUCLEOTIDE SEQUENCE [LARGE SCALE GENOMIC DNA]</scope>
    <source>
        <strain evidence="4">S23</strain>
    </source>
</reference>
<accession>A0A370NS19</accession>